<keyword evidence="1" id="KW-1133">Transmembrane helix</keyword>
<gene>
    <name evidence="2" type="ORF">SCABRO_02368</name>
</gene>
<evidence type="ECO:0000313" key="2">
    <source>
        <dbReference type="EMBL" id="KHE91891.1"/>
    </source>
</evidence>
<comment type="caution">
    <text evidence="2">The sequence shown here is derived from an EMBL/GenBank/DDBJ whole genome shotgun (WGS) entry which is preliminary data.</text>
</comment>
<organism evidence="2 3">
    <name type="scientific">Candidatus Scalindua brodae</name>
    <dbReference type="NCBI Taxonomy" id="237368"/>
    <lineage>
        <taxon>Bacteria</taxon>
        <taxon>Pseudomonadati</taxon>
        <taxon>Planctomycetota</taxon>
        <taxon>Candidatus Brocadiia</taxon>
        <taxon>Candidatus Brocadiales</taxon>
        <taxon>Candidatus Scalinduaceae</taxon>
        <taxon>Candidatus Scalindua</taxon>
    </lineage>
</organism>
<sequence>MPHNLFHDKNIVCRLSGSIVITVIAFSFLIQCMHYSYAEDVVQDIYIRGIAVGNMDIPKVIIEDPSSGSLNAYRLHDSVKGYEIIEIQQKGILLKKGEIVVSVLLSNKSSLVHGGEEYQGYEEPQYFTFQRDQIDIDNLSEHIHTELRPDIGRKDNSLSVGVTVTDIKEGNFMNIMGIEPGDVLLEFNDTQINNPEDLGNALEKLINKELINPEDGSIRIAFERDGVYQTRYGEMQ</sequence>
<evidence type="ECO:0008006" key="4">
    <source>
        <dbReference type="Google" id="ProtNLM"/>
    </source>
</evidence>
<feature type="transmembrane region" description="Helical" evidence="1">
    <location>
        <begin position="12"/>
        <end position="30"/>
    </location>
</feature>
<dbReference type="SUPFAM" id="SSF50156">
    <property type="entry name" value="PDZ domain-like"/>
    <property type="match status" value="1"/>
</dbReference>
<name>A0A0B0EIR0_9BACT</name>
<evidence type="ECO:0000313" key="3">
    <source>
        <dbReference type="Proteomes" id="UP000030652"/>
    </source>
</evidence>
<dbReference type="Proteomes" id="UP000030652">
    <property type="component" value="Unassembled WGS sequence"/>
</dbReference>
<dbReference type="InterPro" id="IPR036034">
    <property type="entry name" value="PDZ_sf"/>
</dbReference>
<keyword evidence="1" id="KW-0472">Membrane</keyword>
<accession>A0A0B0EIR0</accession>
<reference evidence="2 3" key="1">
    <citation type="submission" date="2014-10" db="EMBL/GenBank/DDBJ databases">
        <title>Draft genome of anammox bacterium scalindua brodae, obtained using differential coverage binning of sequence data from two enrichment reactors.</title>
        <authorList>
            <person name="Speth D.R."/>
            <person name="Russ L."/>
            <person name="Kartal B."/>
            <person name="Op den Camp H.J."/>
            <person name="Dutilh B.E."/>
            <person name="Jetten M.S."/>
        </authorList>
    </citation>
    <scope>NUCLEOTIDE SEQUENCE [LARGE SCALE GENOMIC DNA]</scope>
    <source>
        <strain evidence="2">RU1</strain>
    </source>
</reference>
<proteinExistence type="predicted"/>
<evidence type="ECO:0000256" key="1">
    <source>
        <dbReference type="SAM" id="Phobius"/>
    </source>
</evidence>
<dbReference type="AlphaFoldDB" id="A0A0B0EIR0"/>
<dbReference type="EMBL" id="JRYO01000165">
    <property type="protein sequence ID" value="KHE91891.1"/>
    <property type="molecule type" value="Genomic_DNA"/>
</dbReference>
<keyword evidence="1" id="KW-0812">Transmembrane</keyword>
<dbReference type="Gene3D" id="2.30.42.10">
    <property type="match status" value="1"/>
</dbReference>
<protein>
    <recommendedName>
        <fullName evidence="4">PDZ domain-containing protein</fullName>
    </recommendedName>
</protein>